<dbReference type="EMBL" id="CP000875">
    <property type="protein sequence ID" value="ABX04534.1"/>
    <property type="molecule type" value="Genomic_DNA"/>
</dbReference>
<dbReference type="FunCoup" id="A9AUK7">
    <property type="interactions" value="484"/>
</dbReference>
<dbReference type="Proteomes" id="UP000000787">
    <property type="component" value="Chromosome"/>
</dbReference>
<dbReference type="BioCyc" id="HAUR316274:GHYA-1920-MONOMER"/>
<dbReference type="GO" id="GO:1900753">
    <property type="term" value="P:doxorubicin transport"/>
    <property type="evidence" value="ECO:0007669"/>
    <property type="project" value="InterPro"/>
</dbReference>
<evidence type="ECO:0000256" key="3">
    <source>
        <dbReference type="ARBA" id="ARBA00022840"/>
    </source>
</evidence>
<dbReference type="InterPro" id="IPR027417">
    <property type="entry name" value="P-loop_NTPase"/>
</dbReference>
<evidence type="ECO:0000256" key="2">
    <source>
        <dbReference type="ARBA" id="ARBA00022741"/>
    </source>
</evidence>
<evidence type="ECO:0000313" key="6">
    <source>
        <dbReference type="EMBL" id="ABX04534.1"/>
    </source>
</evidence>
<evidence type="ECO:0000259" key="5">
    <source>
        <dbReference type="PROSITE" id="PS50893"/>
    </source>
</evidence>
<dbReference type="GO" id="GO:0005524">
    <property type="term" value="F:ATP binding"/>
    <property type="evidence" value="ECO:0007669"/>
    <property type="project" value="UniProtKB-KW"/>
</dbReference>
<evidence type="ECO:0000313" key="7">
    <source>
        <dbReference type="Proteomes" id="UP000000787"/>
    </source>
</evidence>
<comment type="similarity">
    <text evidence="4">Belongs to the ABC transporter superfamily. Drug exporter-1 (DrugE1) (TC 3.A.1.105) family.</text>
</comment>
<dbReference type="InterPro" id="IPR003593">
    <property type="entry name" value="AAA+_ATPase"/>
</dbReference>
<dbReference type="AlphaFoldDB" id="A9AUK7"/>
<dbReference type="InterPro" id="IPR005894">
    <property type="entry name" value="DrrA"/>
</dbReference>
<dbReference type="Pfam" id="PF00005">
    <property type="entry name" value="ABC_tran"/>
    <property type="match status" value="1"/>
</dbReference>
<dbReference type="InterPro" id="IPR017871">
    <property type="entry name" value="ABC_transporter-like_CS"/>
</dbReference>
<sequence>MSPIVQVEHLGKQYNAPNGPMAVKDVSFEIQKGEIFSLLGPNGAGKTTTISMLSCLLQPTSGTILIDGHSVTKEPKQVKQVIGVVPQDIALYPTMTAQENLLFWGKMYGLSGKHLQDRISKVLTIADLADRANDKVETFSGGMKRRINIAVGLLHDPKVVYFDEPTVGIDPQSRRRILDSIKQLNTHGISVLYTTHYMEEAQELSHKIGIIDHGELIAVGSQEQLTQLVGQHDLVQFEIDPTAANLDATLSALKVINDVDQVTSSPEENLITVQTRNTNAILPQLISQMTETGTPIKSLTIKAPNLESVFLHLTGRALRD</sequence>
<keyword evidence="2" id="KW-0547">Nucleotide-binding</keyword>
<organism evidence="6 7">
    <name type="scientific">Herpetosiphon aurantiacus (strain ATCC 23779 / DSM 785 / 114-95)</name>
    <dbReference type="NCBI Taxonomy" id="316274"/>
    <lineage>
        <taxon>Bacteria</taxon>
        <taxon>Bacillati</taxon>
        <taxon>Chloroflexota</taxon>
        <taxon>Chloroflexia</taxon>
        <taxon>Herpetosiphonales</taxon>
        <taxon>Herpetosiphonaceae</taxon>
        <taxon>Herpetosiphon</taxon>
    </lineage>
</organism>
<dbReference type="GO" id="GO:0005886">
    <property type="term" value="C:plasma membrane"/>
    <property type="evidence" value="ECO:0007669"/>
    <property type="project" value="UniProtKB-SubCell"/>
</dbReference>
<dbReference type="PROSITE" id="PS50893">
    <property type="entry name" value="ABC_TRANSPORTER_2"/>
    <property type="match status" value="1"/>
</dbReference>
<dbReference type="NCBIfam" id="TIGR01188">
    <property type="entry name" value="drrA"/>
    <property type="match status" value="1"/>
</dbReference>
<accession>A9AUK7</accession>
<keyword evidence="7" id="KW-1185">Reference proteome</keyword>
<dbReference type="SMART" id="SM00382">
    <property type="entry name" value="AAA"/>
    <property type="match status" value="1"/>
</dbReference>
<dbReference type="PANTHER" id="PTHR43582:SF2">
    <property type="entry name" value="LINEARMYCIN RESISTANCE ATP-BINDING PROTEIN LNRL"/>
    <property type="match status" value="1"/>
</dbReference>
<proteinExistence type="inferred from homology"/>
<dbReference type="GO" id="GO:0043215">
    <property type="term" value="P:daunorubicin transport"/>
    <property type="evidence" value="ECO:0007669"/>
    <property type="project" value="InterPro"/>
</dbReference>
<comment type="subcellular location">
    <subcellularLocation>
        <location evidence="1">Cell membrane</location>
        <topology evidence="1">Peripheral membrane protein</topology>
        <orientation evidence="1">Cytoplasmic side</orientation>
    </subcellularLocation>
</comment>
<dbReference type="KEGG" id="hau:Haur_1891"/>
<gene>
    <name evidence="6" type="ordered locus">Haur_1891</name>
</gene>
<dbReference type="InParanoid" id="A9AUK7"/>
<dbReference type="eggNOG" id="COG1131">
    <property type="taxonomic scope" value="Bacteria"/>
</dbReference>
<dbReference type="HOGENOM" id="CLU_000604_1_2_0"/>
<dbReference type="GO" id="GO:0016887">
    <property type="term" value="F:ATP hydrolysis activity"/>
    <property type="evidence" value="ECO:0007669"/>
    <property type="project" value="InterPro"/>
</dbReference>
<protein>
    <submittedName>
        <fullName evidence="6">ABC transporter related</fullName>
    </submittedName>
</protein>
<dbReference type="InterPro" id="IPR003439">
    <property type="entry name" value="ABC_transporter-like_ATP-bd"/>
</dbReference>
<dbReference type="Gene3D" id="3.40.50.300">
    <property type="entry name" value="P-loop containing nucleotide triphosphate hydrolases"/>
    <property type="match status" value="1"/>
</dbReference>
<dbReference type="STRING" id="316274.Haur_1891"/>
<name>A9AUK7_HERA2</name>
<keyword evidence="3" id="KW-0067">ATP-binding</keyword>
<dbReference type="SUPFAM" id="SSF52540">
    <property type="entry name" value="P-loop containing nucleoside triphosphate hydrolases"/>
    <property type="match status" value="1"/>
</dbReference>
<feature type="domain" description="ABC transporter" evidence="5">
    <location>
        <begin position="5"/>
        <end position="238"/>
    </location>
</feature>
<dbReference type="PROSITE" id="PS00211">
    <property type="entry name" value="ABC_TRANSPORTER_1"/>
    <property type="match status" value="1"/>
</dbReference>
<evidence type="ECO:0000256" key="1">
    <source>
        <dbReference type="ARBA" id="ARBA00004413"/>
    </source>
</evidence>
<dbReference type="PANTHER" id="PTHR43582">
    <property type="entry name" value="LINEARMYCIN RESISTANCE ATP-BINDING PROTEIN LNRL"/>
    <property type="match status" value="1"/>
</dbReference>
<evidence type="ECO:0000256" key="4">
    <source>
        <dbReference type="ARBA" id="ARBA00049985"/>
    </source>
</evidence>
<reference evidence="6 7" key="1">
    <citation type="journal article" date="2011" name="Stand. Genomic Sci.">
        <title>Complete genome sequence of the filamentous gliding predatory bacterium Herpetosiphon aurantiacus type strain (114-95(T)).</title>
        <authorList>
            <person name="Kiss H."/>
            <person name="Nett M."/>
            <person name="Domin N."/>
            <person name="Martin K."/>
            <person name="Maresca J.A."/>
            <person name="Copeland A."/>
            <person name="Lapidus A."/>
            <person name="Lucas S."/>
            <person name="Berry K.W."/>
            <person name="Glavina Del Rio T."/>
            <person name="Dalin E."/>
            <person name="Tice H."/>
            <person name="Pitluck S."/>
            <person name="Richardson P."/>
            <person name="Bruce D."/>
            <person name="Goodwin L."/>
            <person name="Han C."/>
            <person name="Detter J.C."/>
            <person name="Schmutz J."/>
            <person name="Brettin T."/>
            <person name="Land M."/>
            <person name="Hauser L."/>
            <person name="Kyrpides N.C."/>
            <person name="Ivanova N."/>
            <person name="Goker M."/>
            <person name="Woyke T."/>
            <person name="Klenk H.P."/>
            <person name="Bryant D.A."/>
        </authorList>
    </citation>
    <scope>NUCLEOTIDE SEQUENCE [LARGE SCALE GENOMIC DNA]</scope>
    <source>
        <strain evidence="7">ATCC 23779 / DSM 785 / 114-95</strain>
    </source>
</reference>